<keyword evidence="5" id="KW-1185">Reference proteome</keyword>
<dbReference type="SUPFAM" id="SSF55729">
    <property type="entry name" value="Acyl-CoA N-acyltransferases (Nat)"/>
    <property type="match status" value="1"/>
</dbReference>
<dbReference type="AlphaFoldDB" id="A0A380G6Y4"/>
<dbReference type="InterPro" id="IPR016181">
    <property type="entry name" value="Acyl_CoA_acyltransferase"/>
</dbReference>
<dbReference type="STRING" id="1141106.GCA_000308095_02285"/>
<evidence type="ECO:0000313" key="5">
    <source>
        <dbReference type="Proteomes" id="UP000255549"/>
    </source>
</evidence>
<reference evidence="4 5" key="1">
    <citation type="submission" date="2018-06" db="EMBL/GenBank/DDBJ databases">
        <authorList>
            <consortium name="Pathogen Informatics"/>
            <person name="Doyle S."/>
        </authorList>
    </citation>
    <scope>NUCLEOTIDE SEQUENCE [LARGE SCALE GENOMIC DNA]</scope>
    <source>
        <strain evidence="5">NCTC 11048</strain>
    </source>
</reference>
<dbReference type="OrthoDB" id="9775804at2"/>
<accession>A0A380G6Y4</accession>
<evidence type="ECO:0000256" key="1">
    <source>
        <dbReference type="ARBA" id="ARBA00022679"/>
    </source>
</evidence>
<dbReference type="GO" id="GO:0008080">
    <property type="term" value="F:N-acetyltransferase activity"/>
    <property type="evidence" value="ECO:0007669"/>
    <property type="project" value="InterPro"/>
</dbReference>
<name>A0A380G6Y4_STAIN</name>
<keyword evidence="2" id="KW-0012">Acyltransferase</keyword>
<feature type="domain" description="N-acetyltransferase" evidence="3">
    <location>
        <begin position="1"/>
        <end position="139"/>
    </location>
</feature>
<protein>
    <submittedName>
        <fullName evidence="4">GNAT family acetyltransferase</fullName>
    </submittedName>
</protein>
<evidence type="ECO:0000259" key="3">
    <source>
        <dbReference type="PROSITE" id="PS51186"/>
    </source>
</evidence>
<dbReference type="Pfam" id="PF00583">
    <property type="entry name" value="Acetyltransf_1"/>
    <property type="match status" value="1"/>
</dbReference>
<organism evidence="4 5">
    <name type="scientific">Staphylococcus intermedius NCTC 11048</name>
    <dbReference type="NCBI Taxonomy" id="1141106"/>
    <lineage>
        <taxon>Bacteria</taxon>
        <taxon>Bacillati</taxon>
        <taxon>Bacillota</taxon>
        <taxon>Bacilli</taxon>
        <taxon>Bacillales</taxon>
        <taxon>Staphylococcaceae</taxon>
        <taxon>Staphylococcus</taxon>
        <taxon>Staphylococcus intermedius group</taxon>
    </lineage>
</organism>
<dbReference type="PANTHER" id="PTHR43626:SF4">
    <property type="entry name" value="GCN5-RELATED N-ACETYLTRANSFERASE 2, CHLOROPLASTIC"/>
    <property type="match status" value="1"/>
</dbReference>
<dbReference type="RefSeq" id="WP_019167565.1">
    <property type="nucleotide sequence ID" value="NZ_CAIB01000046.1"/>
</dbReference>
<evidence type="ECO:0000313" key="4">
    <source>
        <dbReference type="EMBL" id="SUM46206.1"/>
    </source>
</evidence>
<dbReference type="Proteomes" id="UP000255549">
    <property type="component" value="Unassembled WGS sequence"/>
</dbReference>
<sequence>MEIKLVDTFDNSYLDTIYKTYQSVGWLNHNKDNIESILKNSTHNVFAIHNSKVIGIGRALSDGVFNAAIYDVIVRPEYQNLKIGSRIVNDLLEQIGDVSCIHLISTTGKIEFYNKQGFKKLKTAMAIYQSEKLKMAYTE</sequence>
<dbReference type="PANTHER" id="PTHR43626">
    <property type="entry name" value="ACYL-COA N-ACYLTRANSFERASE"/>
    <property type="match status" value="1"/>
</dbReference>
<dbReference type="CDD" id="cd04301">
    <property type="entry name" value="NAT_SF"/>
    <property type="match status" value="1"/>
</dbReference>
<dbReference type="PROSITE" id="PS51186">
    <property type="entry name" value="GNAT"/>
    <property type="match status" value="1"/>
</dbReference>
<evidence type="ECO:0000256" key="2">
    <source>
        <dbReference type="ARBA" id="ARBA00023315"/>
    </source>
</evidence>
<dbReference type="EMBL" id="UHDP01000003">
    <property type="protein sequence ID" value="SUM46206.1"/>
    <property type="molecule type" value="Genomic_DNA"/>
</dbReference>
<keyword evidence="1 4" id="KW-0808">Transferase</keyword>
<dbReference type="InterPro" id="IPR045039">
    <property type="entry name" value="NSI-like"/>
</dbReference>
<gene>
    <name evidence="4" type="ORF">NCTC11048_01217</name>
</gene>
<proteinExistence type="predicted"/>
<dbReference type="InterPro" id="IPR000182">
    <property type="entry name" value="GNAT_dom"/>
</dbReference>
<dbReference type="GO" id="GO:0005737">
    <property type="term" value="C:cytoplasm"/>
    <property type="evidence" value="ECO:0007669"/>
    <property type="project" value="TreeGrafter"/>
</dbReference>
<dbReference type="Gene3D" id="3.40.630.30">
    <property type="match status" value="1"/>
</dbReference>